<dbReference type="Gene3D" id="3.40.190.80">
    <property type="match status" value="1"/>
</dbReference>
<dbReference type="CDD" id="cd01637">
    <property type="entry name" value="IMPase_like"/>
    <property type="match status" value="1"/>
</dbReference>
<dbReference type="Gene3D" id="3.30.540.10">
    <property type="entry name" value="Fructose-1,6-Bisphosphatase, subunit A, domain 1"/>
    <property type="match status" value="1"/>
</dbReference>
<dbReference type="GO" id="GO:0007165">
    <property type="term" value="P:signal transduction"/>
    <property type="evidence" value="ECO:0007669"/>
    <property type="project" value="TreeGrafter"/>
</dbReference>
<dbReference type="KEGG" id="afy:BW247_14930"/>
<name>A0A1P8UK63_9GAMM</name>
<comment type="cofactor">
    <cofactor evidence="4">
        <name>Mg(2+)</name>
        <dbReference type="ChEBI" id="CHEBI:18420"/>
    </cofactor>
</comment>
<feature type="binding site" evidence="4">
    <location>
        <position position="223"/>
    </location>
    <ligand>
        <name>Mg(2+)</name>
        <dbReference type="ChEBI" id="CHEBI:18420"/>
        <label>1</label>
        <note>catalytic</note>
    </ligand>
</feature>
<dbReference type="AlphaFoldDB" id="A0A1P8UK63"/>
<evidence type="ECO:0000256" key="2">
    <source>
        <dbReference type="ARBA" id="ARBA00022723"/>
    </source>
</evidence>
<dbReference type="SUPFAM" id="SSF56655">
    <property type="entry name" value="Carbohydrate phosphatase"/>
    <property type="match status" value="1"/>
</dbReference>
<dbReference type="EMBL" id="CP019434">
    <property type="protein sequence ID" value="APZ44221.1"/>
    <property type="molecule type" value="Genomic_DNA"/>
</dbReference>
<gene>
    <name evidence="5" type="ORF">BW247_14930</name>
</gene>
<dbReference type="PROSITE" id="PS00630">
    <property type="entry name" value="IMP_2"/>
    <property type="match status" value="1"/>
</dbReference>
<keyword evidence="6" id="KW-1185">Reference proteome</keyword>
<keyword evidence="2 4" id="KW-0479">Metal-binding</keyword>
<dbReference type="InterPro" id="IPR000760">
    <property type="entry name" value="Inositol_monophosphatase-like"/>
</dbReference>
<protein>
    <submittedName>
        <fullName evidence="5">Inositol monophosphatase</fullName>
    </submittedName>
</protein>
<feature type="binding site" evidence="4">
    <location>
        <position position="78"/>
    </location>
    <ligand>
        <name>Mg(2+)</name>
        <dbReference type="ChEBI" id="CHEBI:18420"/>
        <label>1</label>
        <note>catalytic</note>
    </ligand>
</feature>
<dbReference type="GO" id="GO:0006020">
    <property type="term" value="P:inositol metabolic process"/>
    <property type="evidence" value="ECO:0007669"/>
    <property type="project" value="TreeGrafter"/>
</dbReference>
<dbReference type="Proteomes" id="UP000243807">
    <property type="component" value="Chromosome"/>
</dbReference>
<dbReference type="Pfam" id="PF00459">
    <property type="entry name" value="Inositol_P"/>
    <property type="match status" value="1"/>
</dbReference>
<sequence>MGNAHQRRGICVINSIDTGVVEALIRQVGREELVPRLERVASRFKPDGSLLTEADLAADMRVRAELAAHWPQVRMLSEEMPLAEQQAMLAEGGPVWCLDPLDGTRNFVGHFPLFSVSLALIEGGRVTFGMVYDPIRDESFAARLGGGATLNGRPLPQRVQGPGLADSLALVDFKRLPEALAAQLSTRPPYASQRYLGTCALEWAWLAAGRGHVYLHGGMRLWDYAAGSLLLAEVGGRSATLDGEMVFRLDPGPRSAVAAADPALFVEWQRELTQRMRS</sequence>
<dbReference type="GO" id="GO:0046854">
    <property type="term" value="P:phosphatidylinositol phosphate biosynthetic process"/>
    <property type="evidence" value="ECO:0007669"/>
    <property type="project" value="InterPro"/>
</dbReference>
<evidence type="ECO:0000256" key="4">
    <source>
        <dbReference type="PIRSR" id="PIRSR600760-2"/>
    </source>
</evidence>
<dbReference type="PRINTS" id="PR00377">
    <property type="entry name" value="IMPHPHTASES"/>
</dbReference>
<evidence type="ECO:0000256" key="1">
    <source>
        <dbReference type="ARBA" id="ARBA00009759"/>
    </source>
</evidence>
<evidence type="ECO:0000313" key="6">
    <source>
        <dbReference type="Proteomes" id="UP000243807"/>
    </source>
</evidence>
<feature type="binding site" evidence="4">
    <location>
        <position position="99"/>
    </location>
    <ligand>
        <name>Mg(2+)</name>
        <dbReference type="ChEBI" id="CHEBI:18420"/>
        <label>1</label>
        <note>catalytic</note>
    </ligand>
</feature>
<dbReference type="GO" id="GO:0008934">
    <property type="term" value="F:inositol monophosphate 1-phosphatase activity"/>
    <property type="evidence" value="ECO:0007669"/>
    <property type="project" value="TreeGrafter"/>
</dbReference>
<organism evidence="5 6">
    <name type="scientific">Acidihalobacter ferrooxydans</name>
    <dbReference type="NCBI Taxonomy" id="1765967"/>
    <lineage>
        <taxon>Bacteria</taxon>
        <taxon>Pseudomonadati</taxon>
        <taxon>Pseudomonadota</taxon>
        <taxon>Gammaproteobacteria</taxon>
        <taxon>Chromatiales</taxon>
        <taxon>Ectothiorhodospiraceae</taxon>
        <taxon>Acidihalobacter</taxon>
    </lineage>
</organism>
<dbReference type="STRING" id="1765967.BW247_14930"/>
<feature type="binding site" evidence="4">
    <location>
        <position position="101"/>
    </location>
    <ligand>
        <name>Mg(2+)</name>
        <dbReference type="ChEBI" id="CHEBI:18420"/>
        <label>1</label>
        <note>catalytic</note>
    </ligand>
</feature>
<proteinExistence type="inferred from homology"/>
<keyword evidence="3 4" id="KW-0460">Magnesium</keyword>
<comment type="similarity">
    <text evidence="1">Belongs to the inositol monophosphatase superfamily.</text>
</comment>
<dbReference type="PANTHER" id="PTHR20854">
    <property type="entry name" value="INOSITOL MONOPHOSPHATASE"/>
    <property type="match status" value="1"/>
</dbReference>
<reference evidence="5 6" key="1">
    <citation type="submission" date="2017-01" db="EMBL/GenBank/DDBJ databases">
        <title>Draft sequence of Acidihalobacter ferrooxidans strain DSM 14175 (strain V8).</title>
        <authorList>
            <person name="Khaleque H.N."/>
            <person name="Ramsay J.P."/>
            <person name="Murphy R.J.T."/>
            <person name="Kaksonen A.H."/>
            <person name="Boxall N.J."/>
            <person name="Watkin E.L.J."/>
        </authorList>
    </citation>
    <scope>NUCLEOTIDE SEQUENCE [LARGE SCALE GENOMIC DNA]</scope>
    <source>
        <strain evidence="5 6">V8</strain>
    </source>
</reference>
<accession>A0A1P8UK63</accession>
<dbReference type="OrthoDB" id="9785695at2"/>
<dbReference type="PANTHER" id="PTHR20854:SF4">
    <property type="entry name" value="INOSITOL-1-MONOPHOSPHATASE-RELATED"/>
    <property type="match status" value="1"/>
</dbReference>
<dbReference type="InterPro" id="IPR020550">
    <property type="entry name" value="Inositol_monophosphatase_CS"/>
</dbReference>
<evidence type="ECO:0000313" key="5">
    <source>
        <dbReference type="EMBL" id="APZ44221.1"/>
    </source>
</evidence>
<feature type="binding site" evidence="4">
    <location>
        <position position="102"/>
    </location>
    <ligand>
        <name>Mg(2+)</name>
        <dbReference type="ChEBI" id="CHEBI:18420"/>
        <label>1</label>
        <note>catalytic</note>
    </ligand>
</feature>
<dbReference type="GO" id="GO:0046872">
    <property type="term" value="F:metal ion binding"/>
    <property type="evidence" value="ECO:0007669"/>
    <property type="project" value="UniProtKB-KW"/>
</dbReference>
<evidence type="ECO:0000256" key="3">
    <source>
        <dbReference type="ARBA" id="ARBA00022842"/>
    </source>
</evidence>